<keyword evidence="1" id="KW-0547">Nucleotide-binding</keyword>
<dbReference type="GeneID" id="39590595"/>
<keyword evidence="4" id="KW-0342">GTP-binding</keyword>
<sequence length="397" mass="42102">MLQMDDDDVPQLLVADTNFDAAGRPLERPKVPITLLTGYLGAGKSTLLEYILTAEHGYRIAVCMNDFGDTTDIEAKSLQLSNPSDPNAPSSSLLALPNGCLCCSVKDMGIAAIEDMVASQRDKIDWVVVELTGLADPAPIAKDFWANEEMGDLVLDSVICVVDSRNVLKQLAEEREDGAPNEAQKQVACADVILLNKADLVPAAELDNVAAAVADVNSTLRVHRTVRGNVRLAELFDLRAFTSPAVAALPEPEACCAEDDHAHTHAHAHGMKGPNTVSTITVHLPTLPTDKFERLNAFLESLLWNGTVPTLPGGKAWEGATPDILRTKGYAVLADGSARVIQGVADLFEVRTLDPTANAGAGAGAGAGGAEPRPKIVFIGRGVDETLGEWVRAYVGV</sequence>
<dbReference type="PANTHER" id="PTHR13748:SF31">
    <property type="entry name" value="ZINC-REGULATED GTPASE METALLOPROTEIN ACTIVATOR 1A-RELATED"/>
    <property type="match status" value="1"/>
</dbReference>
<dbReference type="InterPro" id="IPR003495">
    <property type="entry name" value="CobW/HypB/UreG_nucleotide-bd"/>
</dbReference>
<dbReference type="Gene3D" id="3.40.50.300">
    <property type="entry name" value="P-loop containing nucleotide triphosphate hydrolases"/>
    <property type="match status" value="1"/>
</dbReference>
<comment type="caution">
    <text evidence="10">The sequence shown here is derived from an EMBL/GenBank/DDBJ whole genome shotgun (WGS) entry which is preliminary data.</text>
</comment>
<gene>
    <name evidence="10" type="ORF">EHS24_006052</name>
</gene>
<evidence type="ECO:0000256" key="5">
    <source>
        <dbReference type="ARBA" id="ARBA00023186"/>
    </source>
</evidence>
<dbReference type="SUPFAM" id="SSF52540">
    <property type="entry name" value="P-loop containing nucleoside triphosphate hydrolases"/>
    <property type="match status" value="1"/>
</dbReference>
<dbReference type="AlphaFoldDB" id="A0A427Y0G6"/>
<feature type="domain" description="CobW/HypB/UreG nucleotide-binding" evidence="8">
    <location>
        <begin position="32"/>
        <end position="222"/>
    </location>
</feature>
<dbReference type="CDD" id="cd03112">
    <property type="entry name" value="CobW-like"/>
    <property type="match status" value="1"/>
</dbReference>
<name>A0A427Y0G6_9TREE</name>
<dbReference type="PANTHER" id="PTHR13748">
    <property type="entry name" value="COBW-RELATED"/>
    <property type="match status" value="1"/>
</dbReference>
<dbReference type="Pfam" id="PF07683">
    <property type="entry name" value="CobW_C"/>
    <property type="match status" value="1"/>
</dbReference>
<accession>A0A427Y0G6</accession>
<dbReference type="InterPro" id="IPR036627">
    <property type="entry name" value="CobW-likC_sf"/>
</dbReference>
<dbReference type="Proteomes" id="UP000279236">
    <property type="component" value="Unassembled WGS sequence"/>
</dbReference>
<dbReference type="InterPro" id="IPR027417">
    <property type="entry name" value="P-loop_NTPase"/>
</dbReference>
<dbReference type="GO" id="GO:0005737">
    <property type="term" value="C:cytoplasm"/>
    <property type="evidence" value="ECO:0007669"/>
    <property type="project" value="TreeGrafter"/>
</dbReference>
<proteinExistence type="inferred from homology"/>
<keyword evidence="2" id="KW-0378">Hydrolase</keyword>
<evidence type="ECO:0000256" key="3">
    <source>
        <dbReference type="ARBA" id="ARBA00022833"/>
    </source>
</evidence>
<evidence type="ECO:0000256" key="6">
    <source>
        <dbReference type="ARBA" id="ARBA00034320"/>
    </source>
</evidence>
<organism evidence="10 11">
    <name type="scientific">Apiotrichum porosum</name>
    <dbReference type="NCBI Taxonomy" id="105984"/>
    <lineage>
        <taxon>Eukaryota</taxon>
        <taxon>Fungi</taxon>
        <taxon>Dikarya</taxon>
        <taxon>Basidiomycota</taxon>
        <taxon>Agaricomycotina</taxon>
        <taxon>Tremellomycetes</taxon>
        <taxon>Trichosporonales</taxon>
        <taxon>Trichosporonaceae</taxon>
        <taxon>Apiotrichum</taxon>
    </lineage>
</organism>
<dbReference type="GO" id="GO:0005525">
    <property type="term" value="F:GTP binding"/>
    <property type="evidence" value="ECO:0007669"/>
    <property type="project" value="UniProtKB-KW"/>
</dbReference>
<keyword evidence="5" id="KW-0143">Chaperone</keyword>
<dbReference type="RefSeq" id="XP_028477978.1">
    <property type="nucleotide sequence ID" value="XM_028621526.1"/>
</dbReference>
<evidence type="ECO:0000256" key="7">
    <source>
        <dbReference type="ARBA" id="ARBA00049117"/>
    </source>
</evidence>
<dbReference type="SUPFAM" id="SSF90002">
    <property type="entry name" value="Hypothetical protein YjiA, C-terminal domain"/>
    <property type="match status" value="1"/>
</dbReference>
<dbReference type="GO" id="GO:0016787">
    <property type="term" value="F:hydrolase activity"/>
    <property type="evidence" value="ECO:0007669"/>
    <property type="project" value="UniProtKB-KW"/>
</dbReference>
<comment type="catalytic activity">
    <reaction evidence="7">
        <text>GTP + H2O = GDP + phosphate + H(+)</text>
        <dbReference type="Rhea" id="RHEA:19669"/>
        <dbReference type="ChEBI" id="CHEBI:15377"/>
        <dbReference type="ChEBI" id="CHEBI:15378"/>
        <dbReference type="ChEBI" id="CHEBI:37565"/>
        <dbReference type="ChEBI" id="CHEBI:43474"/>
        <dbReference type="ChEBI" id="CHEBI:58189"/>
    </reaction>
    <physiologicalReaction direction="left-to-right" evidence="7">
        <dbReference type="Rhea" id="RHEA:19670"/>
    </physiologicalReaction>
</comment>
<dbReference type="Pfam" id="PF02492">
    <property type="entry name" value="cobW"/>
    <property type="match status" value="1"/>
</dbReference>
<evidence type="ECO:0000313" key="11">
    <source>
        <dbReference type="Proteomes" id="UP000279236"/>
    </source>
</evidence>
<evidence type="ECO:0000256" key="1">
    <source>
        <dbReference type="ARBA" id="ARBA00022741"/>
    </source>
</evidence>
<evidence type="ECO:0000259" key="8">
    <source>
        <dbReference type="Pfam" id="PF02492"/>
    </source>
</evidence>
<dbReference type="OrthoDB" id="258627at2759"/>
<dbReference type="InterPro" id="IPR051316">
    <property type="entry name" value="Zinc-reg_GTPase_activator"/>
</dbReference>
<dbReference type="EMBL" id="RSCE01000003">
    <property type="protein sequence ID" value="RSH84530.1"/>
    <property type="molecule type" value="Genomic_DNA"/>
</dbReference>
<protein>
    <recommendedName>
        <fullName evidence="12">CobW/HypB/UreG nucleotide-binding domain-containing protein</fullName>
    </recommendedName>
</protein>
<dbReference type="STRING" id="105984.A0A427Y0G6"/>
<evidence type="ECO:0000256" key="2">
    <source>
        <dbReference type="ARBA" id="ARBA00022801"/>
    </source>
</evidence>
<dbReference type="InterPro" id="IPR011629">
    <property type="entry name" value="CobW-like_C"/>
</dbReference>
<reference evidence="10 11" key="1">
    <citation type="submission" date="2018-11" db="EMBL/GenBank/DDBJ databases">
        <title>Genome sequence of Apiotrichum porosum DSM 27194.</title>
        <authorList>
            <person name="Aliyu H."/>
            <person name="Gorte O."/>
            <person name="Ochsenreither K."/>
        </authorList>
    </citation>
    <scope>NUCLEOTIDE SEQUENCE [LARGE SCALE GENOMIC DNA]</scope>
    <source>
        <strain evidence="10 11">DSM 27194</strain>
    </source>
</reference>
<keyword evidence="11" id="KW-1185">Reference proteome</keyword>
<comment type="similarity">
    <text evidence="6">Belongs to the SIMIBI class G3E GTPase family. ZNG1 subfamily.</text>
</comment>
<evidence type="ECO:0000259" key="9">
    <source>
        <dbReference type="Pfam" id="PF07683"/>
    </source>
</evidence>
<evidence type="ECO:0008006" key="12">
    <source>
        <dbReference type="Google" id="ProtNLM"/>
    </source>
</evidence>
<feature type="domain" description="CobW C-terminal" evidence="9">
    <location>
        <begin position="320"/>
        <end position="385"/>
    </location>
</feature>
<keyword evidence="3" id="KW-0862">Zinc</keyword>
<evidence type="ECO:0000313" key="10">
    <source>
        <dbReference type="EMBL" id="RSH84530.1"/>
    </source>
</evidence>
<evidence type="ECO:0000256" key="4">
    <source>
        <dbReference type="ARBA" id="ARBA00023134"/>
    </source>
</evidence>
<dbReference type="Gene3D" id="3.30.1220.10">
    <property type="entry name" value="CobW-like, C-terminal domain"/>
    <property type="match status" value="1"/>
</dbReference>